<dbReference type="CDD" id="cd04179">
    <property type="entry name" value="DPM_DPG-synthase_like"/>
    <property type="match status" value="1"/>
</dbReference>
<accession>A0A4U0PQW7</accession>
<evidence type="ECO:0000313" key="2">
    <source>
        <dbReference type="EMBL" id="TJZ70691.1"/>
    </source>
</evidence>
<dbReference type="PANTHER" id="PTHR10859:SF91">
    <property type="entry name" value="DOLICHYL-PHOSPHATE BETA-GLUCOSYLTRANSFERASE"/>
    <property type="match status" value="1"/>
</dbReference>
<comment type="caution">
    <text evidence="2">The sequence shown here is derived from an EMBL/GenBank/DDBJ whole genome shotgun (WGS) entry which is preliminary data.</text>
</comment>
<dbReference type="OrthoDB" id="9808633at2"/>
<protein>
    <submittedName>
        <fullName evidence="2">Glycosyltransferase family 2 protein</fullName>
    </submittedName>
</protein>
<dbReference type="Pfam" id="PF00535">
    <property type="entry name" value="Glycos_transf_2"/>
    <property type="match status" value="1"/>
</dbReference>
<evidence type="ECO:0000313" key="3">
    <source>
        <dbReference type="Proteomes" id="UP000310016"/>
    </source>
</evidence>
<dbReference type="EMBL" id="SUMF01000018">
    <property type="protein sequence ID" value="TJZ70691.1"/>
    <property type="molecule type" value="Genomic_DNA"/>
</dbReference>
<sequence length="256" mass="28110">MNHALPQAAAPIRLCAVVPVYNHPHAIGAVVAALRAAGLPCILVDDGSDAACAAVLDKLAGDDVDVLAHPYNQGKGAAVISGFRRAALLGYTHALQMDADGQHDAAALPAMIVAAQHRPGAVIAGYPVYDDSVPAVRLYCRYLTHIWVWINTLSLRIRDSMCGFRIYPLRPTLALLDRAHVGRRMDFDTEILVRLDWAGVPVINLPVRVRYPLDGISHYRMWHDNLLLTAMHARLFLGMLPRAPMLLWRLLRSGAR</sequence>
<proteinExistence type="predicted"/>
<evidence type="ECO:0000259" key="1">
    <source>
        <dbReference type="Pfam" id="PF00535"/>
    </source>
</evidence>
<feature type="domain" description="Glycosyltransferase 2-like" evidence="1">
    <location>
        <begin position="16"/>
        <end position="149"/>
    </location>
</feature>
<keyword evidence="3" id="KW-1185">Reference proteome</keyword>
<gene>
    <name evidence="2" type="ORF">FAZ21_13955</name>
</gene>
<reference evidence="2 3" key="1">
    <citation type="submission" date="2019-04" db="EMBL/GenBank/DDBJ databases">
        <title>Chitiniphilus eburnea sp. nov., a novel chitinolytic bacterium isolated from aquaculture sludge.</title>
        <authorList>
            <person name="Sheng M."/>
        </authorList>
    </citation>
    <scope>NUCLEOTIDE SEQUENCE [LARGE SCALE GENOMIC DNA]</scope>
    <source>
        <strain evidence="2 3">HX-2-15</strain>
    </source>
</reference>
<dbReference type="PANTHER" id="PTHR10859">
    <property type="entry name" value="GLYCOSYL TRANSFERASE"/>
    <property type="match status" value="1"/>
</dbReference>
<dbReference type="InterPro" id="IPR001173">
    <property type="entry name" value="Glyco_trans_2-like"/>
</dbReference>
<dbReference type="AlphaFoldDB" id="A0A4U0PQW7"/>
<organism evidence="2 3">
    <name type="scientific">Chitiniphilus eburneus</name>
    <dbReference type="NCBI Taxonomy" id="2571148"/>
    <lineage>
        <taxon>Bacteria</taxon>
        <taxon>Pseudomonadati</taxon>
        <taxon>Pseudomonadota</taxon>
        <taxon>Betaproteobacteria</taxon>
        <taxon>Neisseriales</taxon>
        <taxon>Chitinibacteraceae</taxon>
        <taxon>Chitiniphilus</taxon>
    </lineage>
</organism>
<dbReference type="Gene3D" id="3.90.550.10">
    <property type="entry name" value="Spore Coat Polysaccharide Biosynthesis Protein SpsA, Chain A"/>
    <property type="match status" value="1"/>
</dbReference>
<keyword evidence="2" id="KW-0808">Transferase</keyword>
<dbReference type="GO" id="GO:0016740">
    <property type="term" value="F:transferase activity"/>
    <property type="evidence" value="ECO:0007669"/>
    <property type="project" value="UniProtKB-KW"/>
</dbReference>
<name>A0A4U0PQW7_9NEIS</name>
<dbReference type="InterPro" id="IPR029044">
    <property type="entry name" value="Nucleotide-diphossugar_trans"/>
</dbReference>
<dbReference type="SUPFAM" id="SSF53448">
    <property type="entry name" value="Nucleotide-diphospho-sugar transferases"/>
    <property type="match status" value="1"/>
</dbReference>
<dbReference type="RefSeq" id="WP_136774057.1">
    <property type="nucleotide sequence ID" value="NZ_CP156074.1"/>
</dbReference>
<dbReference type="Proteomes" id="UP000310016">
    <property type="component" value="Unassembled WGS sequence"/>
</dbReference>
<dbReference type="GO" id="GO:0006487">
    <property type="term" value="P:protein N-linked glycosylation"/>
    <property type="evidence" value="ECO:0007669"/>
    <property type="project" value="TreeGrafter"/>
</dbReference>